<accession>A0ABR2U204</accession>
<reference evidence="2 3" key="1">
    <citation type="journal article" date="2024" name="G3 (Bethesda)">
        <title>Genome assembly of Hibiscus sabdariffa L. provides insights into metabolisms of medicinal natural products.</title>
        <authorList>
            <person name="Kim T."/>
        </authorList>
    </citation>
    <scope>NUCLEOTIDE SEQUENCE [LARGE SCALE GENOMIC DNA]</scope>
    <source>
        <strain evidence="2">TK-2024</strain>
        <tissue evidence="2">Old leaves</tissue>
    </source>
</reference>
<sequence>MRGQRLITECEAAFAQSQLLPNPVAHGDAYWDGSEQEEEVTEVRTETGDATEEATIDVPGGTTGNVTKEATVDVPGDATEEACGDATSDLHEEATADVTGDAIEEALEMIFTKKLGANIPVNAPKRKENQQSDTSVRLPKLQVKRPTSSPSETSPFVFIPTPGLASHPTTQQSCLTQQPGSVMTVRLMPTSQEHCSVDQSLSQSSTLAQNVQENNNNEGLRKKAMDGVEENFRKYFDSDNSPNRLRRFKEPLC</sequence>
<comment type="caution">
    <text evidence="2">The sequence shown here is derived from an EMBL/GenBank/DDBJ whole genome shotgun (WGS) entry which is preliminary data.</text>
</comment>
<name>A0ABR2U204_9ROSI</name>
<organism evidence="2 3">
    <name type="scientific">Hibiscus sabdariffa</name>
    <name type="common">roselle</name>
    <dbReference type="NCBI Taxonomy" id="183260"/>
    <lineage>
        <taxon>Eukaryota</taxon>
        <taxon>Viridiplantae</taxon>
        <taxon>Streptophyta</taxon>
        <taxon>Embryophyta</taxon>
        <taxon>Tracheophyta</taxon>
        <taxon>Spermatophyta</taxon>
        <taxon>Magnoliopsida</taxon>
        <taxon>eudicotyledons</taxon>
        <taxon>Gunneridae</taxon>
        <taxon>Pentapetalae</taxon>
        <taxon>rosids</taxon>
        <taxon>malvids</taxon>
        <taxon>Malvales</taxon>
        <taxon>Malvaceae</taxon>
        <taxon>Malvoideae</taxon>
        <taxon>Hibiscus</taxon>
    </lineage>
</organism>
<proteinExistence type="predicted"/>
<feature type="region of interest" description="Disordered" evidence="1">
    <location>
        <begin position="121"/>
        <end position="155"/>
    </location>
</feature>
<dbReference type="EMBL" id="JBBPBN010000003">
    <property type="protein sequence ID" value="KAK9043752.1"/>
    <property type="molecule type" value="Genomic_DNA"/>
</dbReference>
<gene>
    <name evidence="2" type="ORF">V6N11_072084</name>
</gene>
<evidence type="ECO:0000313" key="2">
    <source>
        <dbReference type="EMBL" id="KAK9043752.1"/>
    </source>
</evidence>
<evidence type="ECO:0000313" key="3">
    <source>
        <dbReference type="Proteomes" id="UP001396334"/>
    </source>
</evidence>
<keyword evidence="3" id="KW-1185">Reference proteome</keyword>
<evidence type="ECO:0000256" key="1">
    <source>
        <dbReference type="SAM" id="MobiDB-lite"/>
    </source>
</evidence>
<feature type="compositionally biased region" description="Polar residues" evidence="1">
    <location>
        <begin position="145"/>
        <end position="154"/>
    </location>
</feature>
<dbReference type="Proteomes" id="UP001396334">
    <property type="component" value="Unassembled WGS sequence"/>
</dbReference>
<feature type="region of interest" description="Disordered" evidence="1">
    <location>
        <begin position="234"/>
        <end position="253"/>
    </location>
</feature>
<protein>
    <submittedName>
        <fullName evidence="2">Uncharacterized protein</fullName>
    </submittedName>
</protein>